<evidence type="ECO:0000256" key="1">
    <source>
        <dbReference type="SAM" id="MobiDB-lite"/>
    </source>
</evidence>
<proteinExistence type="predicted"/>
<gene>
    <name evidence="2" type="ORF">E6C27_scaffold1290G00780</name>
</gene>
<feature type="compositionally biased region" description="Low complexity" evidence="1">
    <location>
        <begin position="86"/>
        <end position="100"/>
    </location>
</feature>
<name>A0A5A7V699_CUCMM</name>
<evidence type="ECO:0000313" key="3">
    <source>
        <dbReference type="Proteomes" id="UP000321393"/>
    </source>
</evidence>
<sequence>MIRSRQLGRSIIMTVTPQISSASNAAALPLLLTTLLRRHRPRKMRPSYIGSVGRSARESTVSARSWSSVNSLIFIFFVPEPSSLPVRSSPSPSSATNSQPPASPPNPSLDLEQAVDSSVSDRVRCEPSLHFHHASPSIAVARSRNLAVRELSGDSPLLLGWIRVDVEVNKDFSDSSGKGFLTTGPSTKTGNVVTHMGIIR</sequence>
<evidence type="ECO:0000313" key="2">
    <source>
        <dbReference type="EMBL" id="KAA0063782.1"/>
    </source>
</evidence>
<organism evidence="2 3">
    <name type="scientific">Cucumis melo var. makuwa</name>
    <name type="common">Oriental melon</name>
    <dbReference type="NCBI Taxonomy" id="1194695"/>
    <lineage>
        <taxon>Eukaryota</taxon>
        <taxon>Viridiplantae</taxon>
        <taxon>Streptophyta</taxon>
        <taxon>Embryophyta</taxon>
        <taxon>Tracheophyta</taxon>
        <taxon>Spermatophyta</taxon>
        <taxon>Magnoliopsida</taxon>
        <taxon>eudicotyledons</taxon>
        <taxon>Gunneridae</taxon>
        <taxon>Pentapetalae</taxon>
        <taxon>rosids</taxon>
        <taxon>fabids</taxon>
        <taxon>Cucurbitales</taxon>
        <taxon>Cucurbitaceae</taxon>
        <taxon>Benincaseae</taxon>
        <taxon>Cucumis</taxon>
    </lineage>
</organism>
<protein>
    <submittedName>
        <fullName evidence="2">Uncharacterized protein</fullName>
    </submittedName>
</protein>
<comment type="caution">
    <text evidence="2">The sequence shown here is derived from an EMBL/GenBank/DDBJ whole genome shotgun (WGS) entry which is preliminary data.</text>
</comment>
<accession>A0A5A7V699</accession>
<dbReference type="Proteomes" id="UP000321393">
    <property type="component" value="Unassembled WGS sequence"/>
</dbReference>
<feature type="region of interest" description="Disordered" evidence="1">
    <location>
        <begin position="86"/>
        <end position="117"/>
    </location>
</feature>
<reference evidence="2 3" key="1">
    <citation type="submission" date="2019-08" db="EMBL/GenBank/DDBJ databases">
        <title>Draft genome sequences of two oriental melons (Cucumis melo L. var makuwa).</title>
        <authorList>
            <person name="Kwon S.-Y."/>
        </authorList>
    </citation>
    <scope>NUCLEOTIDE SEQUENCE [LARGE SCALE GENOMIC DNA]</scope>
    <source>
        <strain evidence="3">cv. SW 3</strain>
        <tissue evidence="2">Leaf</tissue>
    </source>
</reference>
<dbReference type="EMBL" id="SSTE01002324">
    <property type="protein sequence ID" value="KAA0063782.1"/>
    <property type="molecule type" value="Genomic_DNA"/>
</dbReference>
<dbReference type="AlphaFoldDB" id="A0A5A7V699"/>